<feature type="non-terminal residue" evidence="8">
    <location>
        <position position="1"/>
    </location>
</feature>
<dbReference type="AlphaFoldDB" id="A0A401TD42"/>
<dbReference type="SUPFAM" id="SSF103506">
    <property type="entry name" value="Mitochondrial carrier"/>
    <property type="match status" value="1"/>
</dbReference>
<gene>
    <name evidence="8" type="ORF">chiPu_0024867</name>
</gene>
<keyword evidence="9" id="KW-1185">Reference proteome</keyword>
<evidence type="ECO:0000256" key="3">
    <source>
        <dbReference type="ARBA" id="ARBA00022692"/>
    </source>
</evidence>
<dbReference type="GO" id="GO:0016020">
    <property type="term" value="C:membrane"/>
    <property type="evidence" value="ECO:0007669"/>
    <property type="project" value="UniProtKB-SubCell"/>
</dbReference>
<sequence length="92" mass="10265">VHSSKSNQMNMYNGFKQMLKEGGVTSLWRGNGMNVVKIAPETAIKFMAYEQYKKLFARDKQNITTSERFLAGSLAGATAQTSIYPMEVGLDH</sequence>
<evidence type="ECO:0000256" key="6">
    <source>
        <dbReference type="PROSITE-ProRule" id="PRU00282"/>
    </source>
</evidence>
<comment type="similarity">
    <text evidence="2 7">Belongs to the mitochondrial carrier (TC 2.A.29) family.</text>
</comment>
<protein>
    <recommendedName>
        <fullName evidence="10">ADP/ATP translocase</fullName>
    </recommendedName>
</protein>
<dbReference type="OrthoDB" id="270584at2759"/>
<comment type="caution">
    <text evidence="8">The sequence shown here is derived from an EMBL/GenBank/DDBJ whole genome shotgun (WGS) entry which is preliminary data.</text>
</comment>
<dbReference type="Pfam" id="PF00153">
    <property type="entry name" value="Mito_carr"/>
    <property type="match status" value="1"/>
</dbReference>
<keyword evidence="4" id="KW-0677">Repeat</keyword>
<dbReference type="PANTHER" id="PTHR24089">
    <property type="entry name" value="SOLUTE CARRIER FAMILY 25"/>
    <property type="match status" value="1"/>
</dbReference>
<name>A0A401TD42_CHIPU</name>
<keyword evidence="5 6" id="KW-0472">Membrane</keyword>
<dbReference type="InterPro" id="IPR018108">
    <property type="entry name" value="MCP_transmembrane"/>
</dbReference>
<organism evidence="8 9">
    <name type="scientific">Chiloscyllium punctatum</name>
    <name type="common">Brownbanded bambooshark</name>
    <name type="synonym">Hemiscyllium punctatum</name>
    <dbReference type="NCBI Taxonomy" id="137246"/>
    <lineage>
        <taxon>Eukaryota</taxon>
        <taxon>Metazoa</taxon>
        <taxon>Chordata</taxon>
        <taxon>Craniata</taxon>
        <taxon>Vertebrata</taxon>
        <taxon>Chondrichthyes</taxon>
        <taxon>Elasmobranchii</taxon>
        <taxon>Galeomorphii</taxon>
        <taxon>Galeoidea</taxon>
        <taxon>Orectolobiformes</taxon>
        <taxon>Hemiscylliidae</taxon>
        <taxon>Chiloscyllium</taxon>
    </lineage>
</organism>
<evidence type="ECO:0000256" key="4">
    <source>
        <dbReference type="ARBA" id="ARBA00022737"/>
    </source>
</evidence>
<evidence type="ECO:0000313" key="9">
    <source>
        <dbReference type="Proteomes" id="UP000287033"/>
    </source>
</evidence>
<dbReference type="PROSITE" id="PS50920">
    <property type="entry name" value="SOLCAR"/>
    <property type="match status" value="1"/>
</dbReference>
<reference evidence="8 9" key="1">
    <citation type="journal article" date="2018" name="Nat. Ecol. Evol.">
        <title>Shark genomes provide insights into elasmobranch evolution and the origin of vertebrates.</title>
        <authorList>
            <person name="Hara Y"/>
            <person name="Yamaguchi K"/>
            <person name="Onimaru K"/>
            <person name="Kadota M"/>
            <person name="Koyanagi M"/>
            <person name="Keeley SD"/>
            <person name="Tatsumi K"/>
            <person name="Tanaka K"/>
            <person name="Motone F"/>
            <person name="Kageyama Y"/>
            <person name="Nozu R"/>
            <person name="Adachi N"/>
            <person name="Nishimura O"/>
            <person name="Nakagawa R"/>
            <person name="Tanegashima C"/>
            <person name="Kiyatake I"/>
            <person name="Matsumoto R"/>
            <person name="Murakumo K"/>
            <person name="Nishida K"/>
            <person name="Terakita A"/>
            <person name="Kuratani S"/>
            <person name="Sato K"/>
            <person name="Hyodo S Kuraku.S."/>
        </authorList>
    </citation>
    <scope>NUCLEOTIDE SEQUENCE [LARGE SCALE GENOMIC DNA]</scope>
</reference>
<dbReference type="Proteomes" id="UP000287033">
    <property type="component" value="Unassembled WGS sequence"/>
</dbReference>
<dbReference type="STRING" id="137246.A0A401TD42"/>
<dbReference type="InterPro" id="IPR023395">
    <property type="entry name" value="MCP_dom_sf"/>
</dbReference>
<keyword evidence="7" id="KW-0813">Transport</keyword>
<comment type="subcellular location">
    <subcellularLocation>
        <location evidence="1">Membrane</location>
        <topology evidence="1">Multi-pass membrane protein</topology>
    </subcellularLocation>
</comment>
<dbReference type="EMBL" id="BEZZ01047769">
    <property type="protein sequence ID" value="GCC40549.1"/>
    <property type="molecule type" value="Genomic_DNA"/>
</dbReference>
<proteinExistence type="inferred from homology"/>
<accession>A0A401TD42</accession>
<feature type="repeat" description="Solcar" evidence="6">
    <location>
        <begin position="1"/>
        <end position="55"/>
    </location>
</feature>
<dbReference type="Gene3D" id="1.50.40.10">
    <property type="entry name" value="Mitochondrial carrier domain"/>
    <property type="match status" value="1"/>
</dbReference>
<evidence type="ECO:0008006" key="10">
    <source>
        <dbReference type="Google" id="ProtNLM"/>
    </source>
</evidence>
<evidence type="ECO:0000256" key="2">
    <source>
        <dbReference type="ARBA" id="ARBA00006375"/>
    </source>
</evidence>
<evidence type="ECO:0000313" key="8">
    <source>
        <dbReference type="EMBL" id="GCC40549.1"/>
    </source>
</evidence>
<evidence type="ECO:0000256" key="1">
    <source>
        <dbReference type="ARBA" id="ARBA00004141"/>
    </source>
</evidence>
<keyword evidence="3 6" id="KW-0812">Transmembrane</keyword>
<evidence type="ECO:0000256" key="7">
    <source>
        <dbReference type="RuleBase" id="RU000488"/>
    </source>
</evidence>
<evidence type="ECO:0000256" key="5">
    <source>
        <dbReference type="ARBA" id="ARBA00023136"/>
    </source>
</evidence>